<feature type="transmembrane region" description="Helical" evidence="1">
    <location>
        <begin position="193"/>
        <end position="211"/>
    </location>
</feature>
<feature type="transmembrane region" description="Helical" evidence="1">
    <location>
        <begin position="260"/>
        <end position="278"/>
    </location>
</feature>
<gene>
    <name evidence="2" type="primary">flaJ</name>
    <name evidence="2" type="ORF">HWN36_03380</name>
</gene>
<feature type="transmembrane region" description="Helical" evidence="1">
    <location>
        <begin position="499"/>
        <end position="521"/>
    </location>
</feature>
<proteinExistence type="predicted"/>
<accession>A0A7K4HM76</accession>
<keyword evidence="1" id="KW-0472">Membrane</keyword>
<evidence type="ECO:0000256" key="1">
    <source>
        <dbReference type="SAM" id="Phobius"/>
    </source>
</evidence>
<keyword evidence="3" id="KW-1185">Reference proteome</keyword>
<dbReference type="NCBIfam" id="NF004703">
    <property type="entry name" value="PRK06041.1-1"/>
    <property type="match status" value="1"/>
</dbReference>
<protein>
    <submittedName>
        <fullName evidence="2">Archaellar assembly protein FlaJ</fullName>
    </submittedName>
</protein>
<comment type="caution">
    <text evidence="2">The sequence shown here is derived from an EMBL/GenBank/DDBJ whole genome shotgun (WGS) entry which is preliminary data.</text>
</comment>
<evidence type="ECO:0000313" key="3">
    <source>
        <dbReference type="Proteomes" id="UP000570823"/>
    </source>
</evidence>
<dbReference type="Proteomes" id="UP000570823">
    <property type="component" value="Unassembled WGS sequence"/>
</dbReference>
<reference evidence="2 3" key="1">
    <citation type="submission" date="2020-06" db="EMBL/GenBank/DDBJ databases">
        <title>Methanofollis fontis sp. nov., a methanogen isolated from marine sediments near a cold seep at Four-Way Closure Ridge offshore southwestern Taiwan.</title>
        <authorList>
            <person name="Chen S.-C."/>
            <person name="Teng N.-H."/>
            <person name="Lin Y.-S."/>
            <person name="Lai M.-C."/>
            <person name="Chen H.-H."/>
            <person name="Wang C.-C."/>
        </authorList>
    </citation>
    <scope>NUCLEOTIDE SEQUENCE [LARGE SCALE GENOMIC DNA]</scope>
    <source>
        <strain evidence="2 3">DSM 2702</strain>
    </source>
</reference>
<keyword evidence="1" id="KW-1133">Transmembrane helix</keyword>
<feature type="transmembrane region" description="Helical" evidence="1">
    <location>
        <begin position="232"/>
        <end position="254"/>
    </location>
</feature>
<feature type="transmembrane region" description="Helical" evidence="1">
    <location>
        <begin position="469"/>
        <end position="487"/>
    </location>
</feature>
<evidence type="ECO:0000313" key="2">
    <source>
        <dbReference type="EMBL" id="NVO66375.1"/>
    </source>
</evidence>
<organism evidence="2 3">
    <name type="scientific">Methanofollis tationis</name>
    <dbReference type="NCBI Taxonomy" id="81417"/>
    <lineage>
        <taxon>Archaea</taxon>
        <taxon>Methanobacteriati</taxon>
        <taxon>Methanobacteriota</taxon>
        <taxon>Stenosarchaea group</taxon>
        <taxon>Methanomicrobia</taxon>
        <taxon>Methanomicrobiales</taxon>
        <taxon>Methanomicrobiaceae</taxon>
        <taxon>Methanofollis</taxon>
    </lineage>
</organism>
<dbReference type="AlphaFoldDB" id="A0A7K4HM76"/>
<dbReference type="PANTHER" id="PTHR35402">
    <property type="entry name" value="INTEGRAL MEMBRANE PROTEIN-RELATED"/>
    <property type="match status" value="1"/>
</dbReference>
<dbReference type="RefSeq" id="WP_176788077.1">
    <property type="nucleotide sequence ID" value="NZ_JABXWR010000001.1"/>
</dbReference>
<sequence>MFESLKDRVSKANGGEIPFEDQIDGVRKKIETLSDNKKMEGDLVFMTTYMASAMTANVSRPELFEYTARRHEYISTKYIRRVVDFVNQWHYSYSEGLTMVGERVENPMLRNMFNRFANAIDSGVPDGEFLAMELNTARSMYRNTFEQGFEMLKKWGDAYIALLFSSMLVAIIIMISVAIYAPSGIDSALNTSYALVLLTAGFGVGLMYKAVPVDEKTLDRSMNGWCSREQAMIRRLQTPVLAITAVAALLLLLMGVNTGMVFLLIGLLFAPIGIIAYVDNYNVVMRDEDFPAFIRGVGSIMEGKGTTVVEAIREIDRKSLVTLEPLINSVYTKLNLGLDEALVWEKFIGDCGTNLIAKYMNIFRDSVALGGAPGVIGKIVGSSMLSQVLLRRKRDMVATGFIVLLIPMHIAMIGIFLTLYEVLHTMSEAIESVMSTLGESGAALSGSGSVAGSMTGSMNLFVNFPEDKMVPYVMTISLMITVANIFAGKIVMGGDRYMYFFLSAVLFTLTGLLVLIVPPLISSFFQIPQFGAV</sequence>
<dbReference type="InterPro" id="IPR056569">
    <property type="entry name" value="ArlJ-like"/>
</dbReference>
<name>A0A7K4HM76_9EURY</name>
<keyword evidence="1" id="KW-0812">Transmembrane</keyword>
<feature type="transmembrane region" description="Helical" evidence="1">
    <location>
        <begin position="159"/>
        <end position="181"/>
    </location>
</feature>
<dbReference type="OrthoDB" id="141855at2157"/>
<dbReference type="EMBL" id="JABXWR010000001">
    <property type="protein sequence ID" value="NVO66375.1"/>
    <property type="molecule type" value="Genomic_DNA"/>
</dbReference>
<feature type="transmembrane region" description="Helical" evidence="1">
    <location>
        <begin position="396"/>
        <end position="420"/>
    </location>
</feature>
<dbReference type="PANTHER" id="PTHR35402:SF2">
    <property type="entry name" value="FLAGELLA ACCESSORY PROTEIN J"/>
    <property type="match status" value="1"/>
</dbReference>